<protein>
    <submittedName>
        <fullName evidence="2">Uncharacterized protein</fullName>
    </submittedName>
</protein>
<evidence type="ECO:0000313" key="2">
    <source>
        <dbReference type="EMBL" id="CAK9167087.1"/>
    </source>
</evidence>
<keyword evidence="1" id="KW-0472">Membrane</keyword>
<dbReference type="Proteomes" id="UP001642360">
    <property type="component" value="Unassembled WGS sequence"/>
</dbReference>
<proteinExistence type="predicted"/>
<comment type="caution">
    <text evidence="2">The sequence shown here is derived from an EMBL/GenBank/DDBJ whole genome shotgun (WGS) entry which is preliminary data.</text>
</comment>
<gene>
    <name evidence="2" type="ORF">ILEXP_LOCUS36345</name>
</gene>
<feature type="transmembrane region" description="Helical" evidence="1">
    <location>
        <begin position="112"/>
        <end position="133"/>
    </location>
</feature>
<sequence length="224" mass="25173">MEACHKPVLLLEPCGCIKVVALKIVFKKIIKLNGLCTRVKIAHSRTYSRWKKKLMHYKLLIPPSTIVEFTVSIVCYADLESGFISRENFKAVISSILRKAKGWMSCKGLGSILKLLPFFLLLGGLWLIPYFCFLKLSIDRCLMLGGWSLTDVSYSEEGFGLRKFGNVVQGIYWAQLTIFFNEDSLKKLGNAGAQLQVDLLFINSLCGIRRQGTISLLNLDQGCP</sequence>
<keyword evidence="1" id="KW-1133">Transmembrane helix</keyword>
<keyword evidence="3" id="KW-1185">Reference proteome</keyword>
<accession>A0ABC8TCD4</accession>
<evidence type="ECO:0000256" key="1">
    <source>
        <dbReference type="SAM" id="Phobius"/>
    </source>
</evidence>
<keyword evidence="1" id="KW-0812">Transmembrane</keyword>
<reference evidence="2 3" key="1">
    <citation type="submission" date="2024-02" db="EMBL/GenBank/DDBJ databases">
        <authorList>
            <person name="Vignale AGUSTIN F."/>
            <person name="Sosa J E."/>
            <person name="Modenutti C."/>
        </authorList>
    </citation>
    <scope>NUCLEOTIDE SEQUENCE [LARGE SCALE GENOMIC DNA]</scope>
</reference>
<dbReference type="AlphaFoldDB" id="A0ABC8TCD4"/>
<name>A0ABC8TCD4_9AQUA</name>
<evidence type="ECO:0000313" key="3">
    <source>
        <dbReference type="Proteomes" id="UP001642360"/>
    </source>
</evidence>
<dbReference type="EMBL" id="CAUOFW020004752">
    <property type="protein sequence ID" value="CAK9167087.1"/>
    <property type="molecule type" value="Genomic_DNA"/>
</dbReference>
<organism evidence="2 3">
    <name type="scientific">Ilex paraguariensis</name>
    <name type="common">yerba mate</name>
    <dbReference type="NCBI Taxonomy" id="185542"/>
    <lineage>
        <taxon>Eukaryota</taxon>
        <taxon>Viridiplantae</taxon>
        <taxon>Streptophyta</taxon>
        <taxon>Embryophyta</taxon>
        <taxon>Tracheophyta</taxon>
        <taxon>Spermatophyta</taxon>
        <taxon>Magnoliopsida</taxon>
        <taxon>eudicotyledons</taxon>
        <taxon>Gunneridae</taxon>
        <taxon>Pentapetalae</taxon>
        <taxon>asterids</taxon>
        <taxon>campanulids</taxon>
        <taxon>Aquifoliales</taxon>
        <taxon>Aquifoliaceae</taxon>
        <taxon>Ilex</taxon>
    </lineage>
</organism>